<reference evidence="3" key="1">
    <citation type="submission" date="2020-05" db="UniProtKB">
        <authorList>
            <consortium name="EnsemblMetazoa"/>
        </authorList>
    </citation>
    <scope>IDENTIFICATION</scope>
    <source>
        <strain evidence="3">BB02</strain>
    </source>
</reference>
<feature type="domain" description="TIR" evidence="2">
    <location>
        <begin position="395"/>
        <end position="467"/>
    </location>
</feature>
<dbReference type="VEuPathDB" id="VectorBase:BGLAX_032408"/>
<dbReference type="SUPFAM" id="SSF52200">
    <property type="entry name" value="Toll/Interleukin receptor TIR domain"/>
    <property type="match status" value="1"/>
</dbReference>
<dbReference type="PANTHER" id="PTHR46270:SF2">
    <property type="entry name" value="TIR DOMAIN-CONTAINING PROTEIN"/>
    <property type="match status" value="1"/>
</dbReference>
<evidence type="ECO:0000256" key="1">
    <source>
        <dbReference type="SAM" id="MobiDB-lite"/>
    </source>
</evidence>
<dbReference type="OrthoDB" id="2148946at2759"/>
<dbReference type="SUPFAM" id="SSF48371">
    <property type="entry name" value="ARM repeat"/>
    <property type="match status" value="1"/>
</dbReference>
<accession>A0A2C9JLY3</accession>
<dbReference type="Gene3D" id="3.40.50.10140">
    <property type="entry name" value="Toll/interleukin-1 receptor homology (TIR) domain"/>
    <property type="match status" value="1"/>
</dbReference>
<dbReference type="Pfam" id="PF13676">
    <property type="entry name" value="TIR_2"/>
    <property type="match status" value="1"/>
</dbReference>
<dbReference type="PANTHER" id="PTHR46270">
    <property type="entry name" value="ARMADILLO-TYPE FOLD-RELATED"/>
    <property type="match status" value="1"/>
</dbReference>
<evidence type="ECO:0000313" key="3">
    <source>
        <dbReference type="EnsemblMetazoa" id="BGLB004571-PB"/>
    </source>
</evidence>
<feature type="compositionally biased region" description="Low complexity" evidence="1">
    <location>
        <begin position="41"/>
        <end position="61"/>
    </location>
</feature>
<protein>
    <recommendedName>
        <fullName evidence="2">TIR domain-containing protein</fullName>
    </recommendedName>
</protein>
<dbReference type="InterPro" id="IPR035897">
    <property type="entry name" value="Toll_tir_struct_dom_sf"/>
</dbReference>
<dbReference type="GO" id="GO:0007165">
    <property type="term" value="P:signal transduction"/>
    <property type="evidence" value="ECO:0007669"/>
    <property type="project" value="InterPro"/>
</dbReference>
<dbReference type="AlphaFoldDB" id="A0A2C9JLY3"/>
<dbReference type="EnsemblMetazoa" id="BGLB004571-RB">
    <property type="protein sequence ID" value="BGLB004571-PB"/>
    <property type="gene ID" value="BGLB004571"/>
</dbReference>
<organism evidence="3 4">
    <name type="scientific">Biomphalaria glabrata</name>
    <name type="common">Bloodfluke planorb</name>
    <name type="synonym">Freshwater snail</name>
    <dbReference type="NCBI Taxonomy" id="6526"/>
    <lineage>
        <taxon>Eukaryota</taxon>
        <taxon>Metazoa</taxon>
        <taxon>Spiralia</taxon>
        <taxon>Lophotrochozoa</taxon>
        <taxon>Mollusca</taxon>
        <taxon>Gastropoda</taxon>
        <taxon>Heterobranchia</taxon>
        <taxon>Euthyneura</taxon>
        <taxon>Panpulmonata</taxon>
        <taxon>Hygrophila</taxon>
        <taxon>Lymnaeoidea</taxon>
        <taxon>Planorbidae</taxon>
        <taxon>Biomphalaria</taxon>
    </lineage>
</organism>
<proteinExistence type="predicted"/>
<dbReference type="STRING" id="6526.A0A2C9JLY3"/>
<feature type="compositionally biased region" description="Polar residues" evidence="1">
    <location>
        <begin position="1"/>
        <end position="18"/>
    </location>
</feature>
<sequence>MNNASDSNRSPRVTSAATNDVGAGGEGSSSHNHVKAEKNDATGTPTNNNNNNNNVKTLSNNAGIKNDIESRSKNLTMDQIKEKLTLIVTELKNMEEYHHGDGMKYQKVIGDMYWDYPAEREDIGNFLADLGYAEITITMLRQMNSLGIFKNDDIWFPTYYTYNTCWNYSDASEKLARYLAETGAVKLMTMNLGHKPYLDNMHSKNVYYVLKASLSTLHNIARCTGVKHHFKDIKTAEGSYWSQNVLVTSHVSDTIKNIVNWIHKALENKQKRRYRGFTPWELTQGLSKLAVNDSNKAKIIEEGALSDFTQMLRHTDPREQSSAAECLWTLAFDKTVRQTIVESPDLVPALEELKNSENSLVKNNVQGALWMIKGENDPAASVSRPNSGNAIKNHIFISYSWAEKEMVKKIHNSLLSEGYKIWVDYEQMGGSTLQAMADAVENAAVVLICMSEKYKQSPNCRTENSKFVFKPIQKNGKKKYRPDGWLGAILGAKLFFDFTGKYPYEKPLQGLLKELRGRGKTAQIQGNKNPSVDEIDSNIEANHVTGSSSGRKNVLSSPTSNPHNQITQISASCVTMSNEHVEHWLVSKGLQRLTSAFSQIDGELIWQLKAMRERAPEYFHTSLERQFGMTLIDILRFNAALDSLH</sequence>
<dbReference type="VEuPathDB" id="VectorBase:BGLB004571"/>
<gene>
    <name evidence="3" type="primary">106059484</name>
</gene>
<feature type="region of interest" description="Disordered" evidence="1">
    <location>
        <begin position="1"/>
        <end position="63"/>
    </location>
</feature>
<evidence type="ECO:0000313" key="4">
    <source>
        <dbReference type="Proteomes" id="UP000076420"/>
    </source>
</evidence>
<feature type="region of interest" description="Disordered" evidence="1">
    <location>
        <begin position="542"/>
        <end position="563"/>
    </location>
</feature>
<name>A0A2C9JLY3_BIOGL</name>
<dbReference type="InterPro" id="IPR016024">
    <property type="entry name" value="ARM-type_fold"/>
</dbReference>
<dbReference type="KEGG" id="bgt:106059484"/>
<evidence type="ECO:0000259" key="2">
    <source>
        <dbReference type="Pfam" id="PF13676"/>
    </source>
</evidence>
<dbReference type="Proteomes" id="UP000076420">
    <property type="component" value="Unassembled WGS sequence"/>
</dbReference>
<dbReference type="InterPro" id="IPR011989">
    <property type="entry name" value="ARM-like"/>
</dbReference>
<dbReference type="Gene3D" id="1.25.10.10">
    <property type="entry name" value="Leucine-rich Repeat Variant"/>
    <property type="match status" value="1"/>
</dbReference>
<feature type="compositionally biased region" description="Polar residues" evidence="1">
    <location>
        <begin position="544"/>
        <end position="563"/>
    </location>
</feature>
<dbReference type="InterPro" id="IPR000157">
    <property type="entry name" value="TIR_dom"/>
</dbReference>